<accession>A0A077LVE3</accession>
<comment type="caution">
    <text evidence="3">The sequence shown here is derived from an EMBL/GenBank/DDBJ whole genome shotgun (WGS) entry which is preliminary data.</text>
</comment>
<proteinExistence type="predicted"/>
<evidence type="ECO:0000313" key="4">
    <source>
        <dbReference type="Proteomes" id="UP000035721"/>
    </source>
</evidence>
<dbReference type="AlphaFoldDB" id="A0A077LVE3"/>
<evidence type="ECO:0000259" key="2">
    <source>
        <dbReference type="Pfam" id="PF13472"/>
    </source>
</evidence>
<dbReference type="CDD" id="cd00229">
    <property type="entry name" value="SGNH_hydrolase"/>
    <property type="match status" value="1"/>
</dbReference>
<dbReference type="OrthoDB" id="154486at2"/>
<dbReference type="SUPFAM" id="SSF52266">
    <property type="entry name" value="SGNH hydrolase"/>
    <property type="match status" value="1"/>
</dbReference>
<feature type="chain" id="PRO_5001720952" description="SGNH hydrolase-type esterase domain-containing protein" evidence="1">
    <location>
        <begin position="27"/>
        <end position="284"/>
    </location>
</feature>
<feature type="domain" description="SGNH hydrolase-type esterase" evidence="2">
    <location>
        <begin position="44"/>
        <end position="272"/>
    </location>
</feature>
<dbReference type="InterPro" id="IPR013830">
    <property type="entry name" value="SGNH_hydro"/>
</dbReference>
<sequence>MRRPWIARLVTLLTLAGLVGVMGALAAAPASASTPRGHAYYLSLGDSLAFGYQPNLVARGDTNPAHYRSYAEDYAAITPRLSLVNYGCPGETTGTFLTGGCPWPAPLHDSYGAATSQLAAATAFLQAHGSEVSLVTLDIGSNDLLALVSRCEAGPADQVQACLVSGLPAVLGTVAVNITTILQTVHQLAPNARVVLFNLYNPLALQMPTSDQLLALVNQQLAQVATANGARVADAFSAINIKAGSTAEKVSLCLLTWECTSYQNIHPNTLGYVALTAALTRSAR</sequence>
<organism evidence="3 4">
    <name type="scientific">Nostocoides japonicum T1-X7</name>
    <dbReference type="NCBI Taxonomy" id="1194083"/>
    <lineage>
        <taxon>Bacteria</taxon>
        <taxon>Bacillati</taxon>
        <taxon>Actinomycetota</taxon>
        <taxon>Actinomycetes</taxon>
        <taxon>Micrococcales</taxon>
        <taxon>Intrasporangiaceae</taxon>
        <taxon>Nostocoides</taxon>
    </lineage>
</organism>
<protein>
    <recommendedName>
        <fullName evidence="2">SGNH hydrolase-type esterase domain-containing protein</fullName>
    </recommendedName>
</protein>
<dbReference type="EMBL" id="CAJB01000154">
    <property type="protein sequence ID" value="CCH77903.1"/>
    <property type="molecule type" value="Genomic_DNA"/>
</dbReference>
<dbReference type="RefSeq" id="WP_048554841.1">
    <property type="nucleotide sequence ID" value="NZ_HF570958.1"/>
</dbReference>
<name>A0A077LVE3_9MICO</name>
<dbReference type="InterPro" id="IPR036514">
    <property type="entry name" value="SGNH_hydro_sf"/>
</dbReference>
<dbReference type="STRING" id="1194083.BN12_2370003"/>
<feature type="signal peptide" evidence="1">
    <location>
        <begin position="1"/>
        <end position="26"/>
    </location>
</feature>
<evidence type="ECO:0000256" key="1">
    <source>
        <dbReference type="SAM" id="SignalP"/>
    </source>
</evidence>
<dbReference type="Pfam" id="PF13472">
    <property type="entry name" value="Lipase_GDSL_2"/>
    <property type="match status" value="1"/>
</dbReference>
<gene>
    <name evidence="3" type="ORF">BN12_2370003</name>
</gene>
<keyword evidence="1" id="KW-0732">Signal</keyword>
<dbReference type="Proteomes" id="UP000035721">
    <property type="component" value="Unassembled WGS sequence"/>
</dbReference>
<reference evidence="3 4" key="1">
    <citation type="journal article" date="2013" name="ISME J.">
        <title>A metabolic model for members of the genus Tetrasphaera involved in enhanced biological phosphorus removal.</title>
        <authorList>
            <person name="Kristiansen R."/>
            <person name="Nguyen H.T.T."/>
            <person name="Saunders A.M."/>
            <person name="Nielsen J.L."/>
            <person name="Wimmer R."/>
            <person name="Le V.Q."/>
            <person name="McIlroy S.J."/>
            <person name="Petrovski S."/>
            <person name="Seviour R.J."/>
            <person name="Calteau A."/>
            <person name="Nielsen K.L."/>
            <person name="Nielsen P.H."/>
        </authorList>
    </citation>
    <scope>NUCLEOTIDE SEQUENCE [LARGE SCALE GENOMIC DNA]</scope>
    <source>
        <strain evidence="3 4">T1-X7</strain>
    </source>
</reference>
<dbReference type="Gene3D" id="3.40.50.1110">
    <property type="entry name" value="SGNH hydrolase"/>
    <property type="match status" value="1"/>
</dbReference>
<keyword evidence="4" id="KW-1185">Reference proteome</keyword>
<evidence type="ECO:0000313" key="3">
    <source>
        <dbReference type="EMBL" id="CCH77903.1"/>
    </source>
</evidence>